<proteinExistence type="predicted"/>
<dbReference type="HOGENOM" id="CLU_150554_1_0_10"/>
<dbReference type="OrthoDB" id="9795766at2"/>
<dbReference type="SUPFAM" id="SSF89447">
    <property type="entry name" value="AbrB/MazE/MraZ-like"/>
    <property type="match status" value="1"/>
</dbReference>
<dbReference type="PANTHER" id="PTHR40516:SF1">
    <property type="entry name" value="ANTITOXIN CHPS-RELATED"/>
    <property type="match status" value="1"/>
</dbReference>
<accession>Q3ATH4</accession>
<gene>
    <name evidence="1" type="ordered locus">Cag_0428</name>
</gene>
<reference evidence="1" key="1">
    <citation type="submission" date="2005-08" db="EMBL/GenBank/DDBJ databases">
        <title>Complete sequence of Chlorobium chlorochromatii CaD3.</title>
        <authorList>
            <person name="Copeland A."/>
            <person name="Lucas S."/>
            <person name="Lapidus A."/>
            <person name="Barry K."/>
            <person name="Detter J.C."/>
            <person name="Glavina T."/>
            <person name="Hammon N."/>
            <person name="Israni S."/>
            <person name="Pitluck S."/>
            <person name="Bryant D."/>
            <person name="Schmutz J."/>
            <person name="Larimer F."/>
            <person name="Land M."/>
            <person name="Kyrpides N."/>
            <person name="Ivanova N."/>
            <person name="Richardson P."/>
        </authorList>
    </citation>
    <scope>NUCLEOTIDE SEQUENCE [LARGE SCALE GENOMIC DNA]</scope>
    <source>
        <strain evidence="1">CaD3</strain>
    </source>
</reference>
<dbReference type="GO" id="GO:0097351">
    <property type="term" value="F:toxin sequestering activity"/>
    <property type="evidence" value="ECO:0007669"/>
    <property type="project" value="InterPro"/>
</dbReference>
<evidence type="ECO:0000313" key="1">
    <source>
        <dbReference type="EMBL" id="ABB27701.1"/>
    </source>
</evidence>
<dbReference type="KEGG" id="cch:Cag_0428"/>
<dbReference type="InterPro" id="IPR039052">
    <property type="entry name" value="Antitox_PemI-like"/>
</dbReference>
<dbReference type="PANTHER" id="PTHR40516">
    <property type="entry name" value="ANTITOXIN CHPS-RELATED"/>
    <property type="match status" value="1"/>
</dbReference>
<dbReference type="eggNOG" id="COG2336">
    <property type="taxonomic scope" value="Bacteria"/>
</dbReference>
<protein>
    <submittedName>
        <fullName evidence="1">Transcriptional regulator/antitoxin, MazE</fullName>
    </submittedName>
</protein>
<sequence>MLTQVKKWGNSFALKIPKAIVSDAKIERDSFIDINIVKGQITIENVTTQRSILDELLAGITKDNLHNEIDSGSPIGNEIW</sequence>
<dbReference type="Gene3D" id="2.10.260.10">
    <property type="match status" value="1"/>
</dbReference>
<dbReference type="STRING" id="340177.Cag_0428"/>
<name>Q3ATH4_CHLCH</name>
<dbReference type="EMBL" id="CP000108">
    <property type="protein sequence ID" value="ABB27701.1"/>
    <property type="molecule type" value="Genomic_DNA"/>
</dbReference>
<dbReference type="InterPro" id="IPR037914">
    <property type="entry name" value="SpoVT-AbrB_sf"/>
</dbReference>
<dbReference type="AlphaFoldDB" id="Q3ATH4"/>
<organism evidence="1">
    <name type="scientific">Chlorobium chlorochromatii (strain CaD3)</name>
    <dbReference type="NCBI Taxonomy" id="340177"/>
    <lineage>
        <taxon>Bacteria</taxon>
        <taxon>Pseudomonadati</taxon>
        <taxon>Chlorobiota</taxon>
        <taxon>Chlorobiia</taxon>
        <taxon>Chlorobiales</taxon>
        <taxon>Chlorobiaceae</taxon>
        <taxon>Chlorobium/Pelodictyon group</taxon>
        <taxon>Chlorobium</taxon>
    </lineage>
</organism>